<dbReference type="EMBL" id="WTYL01000002">
    <property type="protein sequence ID" value="MXP44067.1"/>
    <property type="molecule type" value="Genomic_DNA"/>
</dbReference>
<reference evidence="1 2" key="1">
    <citation type="submission" date="2019-12" db="EMBL/GenBank/DDBJ databases">
        <title>Genomic-based taxomic classification of the family Erythrobacteraceae.</title>
        <authorList>
            <person name="Xu L."/>
        </authorList>
    </citation>
    <scope>NUCLEOTIDE SEQUENCE [LARGE SCALE GENOMIC DNA]</scope>
    <source>
        <strain evidence="1 2">KCTC 42453</strain>
    </source>
</reference>
<evidence type="ECO:0000313" key="1">
    <source>
        <dbReference type="EMBL" id="MXP44067.1"/>
    </source>
</evidence>
<accession>A0A845B3S6</accession>
<keyword evidence="2" id="KW-1185">Reference proteome</keyword>
<proteinExistence type="predicted"/>
<comment type="caution">
    <text evidence="1">The sequence shown here is derived from an EMBL/GenBank/DDBJ whole genome shotgun (WGS) entry which is preliminary data.</text>
</comment>
<dbReference type="AlphaFoldDB" id="A0A845B3S6"/>
<organism evidence="1 2">
    <name type="scientific">Allopontixanthobacter sediminis</name>
    <dbReference type="NCBI Taxonomy" id="1689985"/>
    <lineage>
        <taxon>Bacteria</taxon>
        <taxon>Pseudomonadati</taxon>
        <taxon>Pseudomonadota</taxon>
        <taxon>Alphaproteobacteria</taxon>
        <taxon>Sphingomonadales</taxon>
        <taxon>Erythrobacteraceae</taxon>
        <taxon>Allopontixanthobacter</taxon>
    </lineage>
</organism>
<name>A0A845B3S6_9SPHN</name>
<dbReference type="OrthoDB" id="7408536at2"/>
<protein>
    <submittedName>
        <fullName evidence="1">Uncharacterized protein</fullName>
    </submittedName>
</protein>
<evidence type="ECO:0000313" key="2">
    <source>
        <dbReference type="Proteomes" id="UP000431922"/>
    </source>
</evidence>
<dbReference type="Proteomes" id="UP000431922">
    <property type="component" value="Unassembled WGS sequence"/>
</dbReference>
<sequence length="117" mass="12682">MTTTISNDARNIRKLIREAEALSDEAMVAFAKLKQAMLTARQNPDVPLDTGQRAIMRLCQAEQQAMSMSTSLLRVHSELSKVAREQAGLDEGIPTDIRGSAMEAMPGFAEAASFKAA</sequence>
<dbReference type="RefSeq" id="WP_160755714.1">
    <property type="nucleotide sequence ID" value="NZ_WTYL01000002.1"/>
</dbReference>
<gene>
    <name evidence="1" type="ORF">GRI65_06330</name>
</gene>